<comment type="caution">
    <text evidence="9">The sequence shown here is derived from an EMBL/GenBank/DDBJ whole genome shotgun (WGS) entry which is preliminary data.</text>
</comment>
<keyword evidence="5 7" id="KW-0408">Iron</keyword>
<dbReference type="InterPro" id="IPR002401">
    <property type="entry name" value="Cyt_P450_E_grp-I"/>
</dbReference>
<dbReference type="AlphaFoldDB" id="A0A941FKK8"/>
<evidence type="ECO:0000256" key="2">
    <source>
        <dbReference type="ARBA" id="ARBA00022617"/>
    </source>
</evidence>
<proteinExistence type="inferred from homology"/>
<dbReference type="GO" id="GO:0016705">
    <property type="term" value="F:oxidoreductase activity, acting on paired donors, with incorporation or reduction of molecular oxygen"/>
    <property type="evidence" value="ECO:0007669"/>
    <property type="project" value="InterPro"/>
</dbReference>
<dbReference type="GO" id="GO:0005506">
    <property type="term" value="F:iron ion binding"/>
    <property type="evidence" value="ECO:0007669"/>
    <property type="project" value="InterPro"/>
</dbReference>
<feature type="binding site" description="axial binding residue" evidence="7">
    <location>
        <position position="50"/>
    </location>
    <ligand>
        <name>heme</name>
        <dbReference type="ChEBI" id="CHEBI:30413"/>
    </ligand>
    <ligandPart>
        <name>Fe</name>
        <dbReference type="ChEBI" id="CHEBI:18248"/>
    </ligandPart>
</feature>
<evidence type="ECO:0000313" key="10">
    <source>
        <dbReference type="Proteomes" id="UP000680045"/>
    </source>
</evidence>
<evidence type="ECO:0000256" key="1">
    <source>
        <dbReference type="ARBA" id="ARBA00010617"/>
    </source>
</evidence>
<dbReference type="Proteomes" id="UP000680045">
    <property type="component" value="Unassembled WGS sequence"/>
</dbReference>
<evidence type="ECO:0000256" key="5">
    <source>
        <dbReference type="ARBA" id="ARBA00023004"/>
    </source>
</evidence>
<keyword evidence="6 8" id="KW-0503">Monooxygenase</keyword>
<dbReference type="InterPro" id="IPR001128">
    <property type="entry name" value="Cyt_P450"/>
</dbReference>
<organism evidence="9 10">
    <name type="scientific">Peribacillus frigoritolerans</name>
    <dbReference type="NCBI Taxonomy" id="450367"/>
    <lineage>
        <taxon>Bacteria</taxon>
        <taxon>Bacillati</taxon>
        <taxon>Bacillota</taxon>
        <taxon>Bacilli</taxon>
        <taxon>Bacillales</taxon>
        <taxon>Bacillaceae</taxon>
        <taxon>Peribacillus</taxon>
    </lineage>
</organism>
<evidence type="ECO:0000256" key="3">
    <source>
        <dbReference type="ARBA" id="ARBA00022723"/>
    </source>
</evidence>
<sequence length="107" mass="12346">MILISSYVMQHNPEYFDQPESFIPDRFENNFMKSLPAFAYFPFGGGPRVCIGNHFAMMEAVFVLACIAKRYGIKLAPDHHEVTPFLPYTQTQEWTAHGVRRKSCRSL</sequence>
<dbReference type="InterPro" id="IPR017972">
    <property type="entry name" value="Cyt_P450_CS"/>
</dbReference>
<dbReference type="InterPro" id="IPR050196">
    <property type="entry name" value="Cytochrome_P450_Monoox"/>
</dbReference>
<evidence type="ECO:0000256" key="8">
    <source>
        <dbReference type="RuleBase" id="RU000461"/>
    </source>
</evidence>
<dbReference type="Gene3D" id="1.10.630.10">
    <property type="entry name" value="Cytochrome P450"/>
    <property type="match status" value="1"/>
</dbReference>
<comment type="cofactor">
    <cofactor evidence="7">
        <name>heme</name>
        <dbReference type="ChEBI" id="CHEBI:30413"/>
    </cofactor>
</comment>
<evidence type="ECO:0000256" key="4">
    <source>
        <dbReference type="ARBA" id="ARBA00023002"/>
    </source>
</evidence>
<dbReference type="Pfam" id="PF00067">
    <property type="entry name" value="p450"/>
    <property type="match status" value="1"/>
</dbReference>
<evidence type="ECO:0000256" key="6">
    <source>
        <dbReference type="ARBA" id="ARBA00023033"/>
    </source>
</evidence>
<dbReference type="PRINTS" id="PR00463">
    <property type="entry name" value="EP450I"/>
</dbReference>
<comment type="similarity">
    <text evidence="1 8">Belongs to the cytochrome P450 family.</text>
</comment>
<name>A0A941FKK8_9BACI</name>
<dbReference type="InterPro" id="IPR036396">
    <property type="entry name" value="Cyt_P450_sf"/>
</dbReference>
<gene>
    <name evidence="9" type="ORF">KEH51_16005</name>
</gene>
<dbReference type="PANTHER" id="PTHR24291">
    <property type="entry name" value="CYTOCHROME P450 FAMILY 4"/>
    <property type="match status" value="1"/>
</dbReference>
<keyword evidence="2 7" id="KW-0349">Heme</keyword>
<accession>A0A941FKK8</accession>
<dbReference type="PANTHER" id="PTHR24291:SF50">
    <property type="entry name" value="BIFUNCTIONAL ALBAFLAVENONE MONOOXYGENASE_TERPENE SYNTHASE"/>
    <property type="match status" value="1"/>
</dbReference>
<keyword evidence="4 8" id="KW-0560">Oxidoreductase</keyword>
<dbReference type="GO" id="GO:0020037">
    <property type="term" value="F:heme binding"/>
    <property type="evidence" value="ECO:0007669"/>
    <property type="project" value="InterPro"/>
</dbReference>
<dbReference type="GO" id="GO:0004497">
    <property type="term" value="F:monooxygenase activity"/>
    <property type="evidence" value="ECO:0007669"/>
    <property type="project" value="UniProtKB-KW"/>
</dbReference>
<protein>
    <submittedName>
        <fullName evidence="9">Cytochrome P450</fullName>
    </submittedName>
</protein>
<keyword evidence="3 7" id="KW-0479">Metal-binding</keyword>
<dbReference type="SUPFAM" id="SSF48264">
    <property type="entry name" value="Cytochrome P450"/>
    <property type="match status" value="1"/>
</dbReference>
<dbReference type="PROSITE" id="PS00086">
    <property type="entry name" value="CYTOCHROME_P450"/>
    <property type="match status" value="1"/>
</dbReference>
<reference evidence="9" key="1">
    <citation type="submission" date="2021-04" db="EMBL/GenBank/DDBJ databases">
        <title>Whole genome sequencing of Enterococci isolates from hospitalized patients.</title>
        <authorList>
            <person name="Ogoti B.M."/>
            <person name="Onyambu F.G."/>
        </authorList>
    </citation>
    <scope>NUCLEOTIDE SEQUENCE</scope>
    <source>
        <strain evidence="9">242</strain>
    </source>
</reference>
<dbReference type="EMBL" id="JAGTPW010000028">
    <property type="protein sequence ID" value="MBR8645176.1"/>
    <property type="molecule type" value="Genomic_DNA"/>
</dbReference>
<evidence type="ECO:0000313" key="9">
    <source>
        <dbReference type="EMBL" id="MBR8645176.1"/>
    </source>
</evidence>
<evidence type="ECO:0000256" key="7">
    <source>
        <dbReference type="PIRSR" id="PIRSR602401-1"/>
    </source>
</evidence>